<dbReference type="EMBL" id="ATFE01000003">
    <property type="protein sequence ID" value="EPF29775.1"/>
    <property type="molecule type" value="Genomic_DNA"/>
</dbReference>
<feature type="binding site" evidence="6">
    <location>
        <position position="105"/>
    </location>
    <ligand>
        <name>5-phospho-alpha-D-ribose 1-diphosphate</name>
        <dbReference type="ChEBI" id="CHEBI:58017"/>
        <note>ligand shared between dimeric partners</note>
    </ligand>
</feature>
<dbReference type="InterPro" id="IPR004467">
    <property type="entry name" value="Or_phspho_trans_dom"/>
</dbReference>
<comment type="similarity">
    <text evidence="6">Belongs to the purine/pyrimidine phosphoribosyltransferase family. PyrE subfamily.</text>
</comment>
<organism evidence="8 9">
    <name type="scientific">Treponema medium ATCC 700293</name>
    <dbReference type="NCBI Taxonomy" id="1125700"/>
    <lineage>
        <taxon>Bacteria</taxon>
        <taxon>Pseudomonadati</taxon>
        <taxon>Spirochaetota</taxon>
        <taxon>Spirochaetia</taxon>
        <taxon>Spirochaetales</taxon>
        <taxon>Treponemataceae</taxon>
        <taxon>Treponema</taxon>
    </lineage>
</organism>
<dbReference type="PANTHER" id="PTHR19278:SF9">
    <property type="entry name" value="URIDINE 5'-MONOPHOSPHATE SYNTHASE"/>
    <property type="match status" value="1"/>
</dbReference>
<evidence type="ECO:0000313" key="9">
    <source>
        <dbReference type="Proteomes" id="UP000014634"/>
    </source>
</evidence>
<evidence type="ECO:0000256" key="6">
    <source>
        <dbReference type="HAMAP-Rule" id="MF_01208"/>
    </source>
</evidence>
<dbReference type="InterPro" id="IPR000836">
    <property type="entry name" value="PRTase_dom"/>
</dbReference>
<feature type="domain" description="Phosphoribosyltransferase" evidence="7">
    <location>
        <begin position="63"/>
        <end position="161"/>
    </location>
</feature>
<comment type="subunit">
    <text evidence="6">Homodimer.</text>
</comment>
<dbReference type="NCBIfam" id="TIGR00336">
    <property type="entry name" value="pyrE"/>
    <property type="match status" value="1"/>
</dbReference>
<proteinExistence type="inferred from homology"/>
<comment type="caution">
    <text evidence="6">Lacks conserved residue(s) required for the propagation of feature annotation.</text>
</comment>
<evidence type="ECO:0000256" key="4">
    <source>
        <dbReference type="ARBA" id="ARBA00022679"/>
    </source>
</evidence>
<evidence type="ECO:0000256" key="2">
    <source>
        <dbReference type="ARBA" id="ARBA00011971"/>
    </source>
</evidence>
<evidence type="ECO:0000256" key="3">
    <source>
        <dbReference type="ARBA" id="ARBA00022676"/>
    </source>
</evidence>
<comment type="catalytic activity">
    <reaction evidence="6">
        <text>orotidine 5'-phosphate + diphosphate = orotate + 5-phospho-alpha-D-ribose 1-diphosphate</text>
        <dbReference type="Rhea" id="RHEA:10380"/>
        <dbReference type="ChEBI" id="CHEBI:30839"/>
        <dbReference type="ChEBI" id="CHEBI:33019"/>
        <dbReference type="ChEBI" id="CHEBI:57538"/>
        <dbReference type="ChEBI" id="CHEBI:58017"/>
        <dbReference type="EC" id="2.4.2.10"/>
    </reaction>
</comment>
<name>A0AA87NTF4_TREMD</name>
<dbReference type="SUPFAM" id="SSF53271">
    <property type="entry name" value="PRTase-like"/>
    <property type="match status" value="1"/>
</dbReference>
<dbReference type="HAMAP" id="MF_01208">
    <property type="entry name" value="PyrE"/>
    <property type="match status" value="1"/>
</dbReference>
<comment type="pathway">
    <text evidence="1 6">Pyrimidine metabolism; UMP biosynthesis via de novo pathway; UMP from orotate: step 1/2.</text>
</comment>
<gene>
    <name evidence="6" type="primary">pyrE</name>
    <name evidence="8" type="ORF">HMPREF9195_00480</name>
</gene>
<comment type="caution">
    <text evidence="8">The sequence shown here is derived from an EMBL/GenBank/DDBJ whole genome shotgun (WGS) entry which is preliminary data.</text>
</comment>
<feature type="binding site" description="in other chain" evidence="6">
    <location>
        <begin position="131"/>
        <end position="139"/>
    </location>
    <ligand>
        <name>5-phospho-alpha-D-ribose 1-diphosphate</name>
        <dbReference type="ChEBI" id="CHEBI:58017"/>
        <note>ligand shared between dimeric partners</note>
    </ligand>
</feature>
<dbReference type="GO" id="GO:0044205">
    <property type="term" value="P:'de novo' UMP biosynthetic process"/>
    <property type="evidence" value="ECO:0007669"/>
    <property type="project" value="UniProtKB-UniRule"/>
</dbReference>
<dbReference type="RefSeq" id="WP_016522472.1">
    <property type="nucleotide sequence ID" value="NZ_KE332517.1"/>
</dbReference>
<dbReference type="CDD" id="cd06223">
    <property type="entry name" value="PRTases_typeI"/>
    <property type="match status" value="1"/>
</dbReference>
<dbReference type="GO" id="GO:0000287">
    <property type="term" value="F:magnesium ion binding"/>
    <property type="evidence" value="ECO:0007669"/>
    <property type="project" value="UniProtKB-UniRule"/>
</dbReference>
<accession>A0AA87NTF4</accession>
<dbReference type="Proteomes" id="UP000014634">
    <property type="component" value="Unassembled WGS sequence"/>
</dbReference>
<dbReference type="Gene3D" id="3.40.50.2020">
    <property type="match status" value="1"/>
</dbReference>
<keyword evidence="6" id="KW-0460">Magnesium</keyword>
<feature type="binding site" evidence="6">
    <location>
        <position position="109"/>
    </location>
    <ligand>
        <name>5-phospho-alpha-D-ribose 1-diphosphate</name>
        <dbReference type="ChEBI" id="CHEBI:58017"/>
        <note>ligand shared between dimeric partners</note>
    </ligand>
</feature>
<feature type="binding site" evidence="6">
    <location>
        <position position="135"/>
    </location>
    <ligand>
        <name>orotate</name>
        <dbReference type="ChEBI" id="CHEBI:30839"/>
    </ligand>
</feature>
<evidence type="ECO:0000313" key="8">
    <source>
        <dbReference type="EMBL" id="EPF29775.1"/>
    </source>
</evidence>
<protein>
    <recommendedName>
        <fullName evidence="2 6">Orotate phosphoribosyltransferase</fullName>
        <shortName evidence="6">OPRT</shortName>
        <shortName evidence="6">OPRTase</shortName>
        <ecNumber evidence="2 6">2.4.2.10</ecNumber>
    </recommendedName>
</protein>
<dbReference type="InterPro" id="IPR029057">
    <property type="entry name" value="PRTase-like"/>
</dbReference>
<dbReference type="GO" id="GO:0019856">
    <property type="term" value="P:pyrimidine nucleobase biosynthetic process"/>
    <property type="evidence" value="ECO:0007669"/>
    <property type="project" value="TreeGrafter"/>
</dbReference>
<dbReference type="InterPro" id="IPR023031">
    <property type="entry name" value="OPRT"/>
</dbReference>
<dbReference type="PANTHER" id="PTHR19278">
    <property type="entry name" value="OROTATE PHOSPHORIBOSYLTRANSFERASE"/>
    <property type="match status" value="1"/>
</dbReference>
<keyword evidence="3 6" id="KW-0328">Glycosyltransferase</keyword>
<dbReference type="Pfam" id="PF00156">
    <property type="entry name" value="Pribosyltran"/>
    <property type="match status" value="1"/>
</dbReference>
<reference evidence="8 9" key="1">
    <citation type="submission" date="2013-04" db="EMBL/GenBank/DDBJ databases">
        <title>The Genome Sequence of Treponema medium ATCC 700293.</title>
        <authorList>
            <consortium name="The Broad Institute Genomics Platform"/>
            <person name="Earl A."/>
            <person name="Ward D."/>
            <person name="Feldgarden M."/>
            <person name="Gevers D."/>
            <person name="Leonetti C."/>
            <person name="Blanton J.M."/>
            <person name="Dewhirst F.E."/>
            <person name="Izard J."/>
            <person name="Walker B."/>
            <person name="Young S."/>
            <person name="Zeng Q."/>
            <person name="Gargeya S."/>
            <person name="Fitzgerald M."/>
            <person name="Haas B."/>
            <person name="Abouelleil A."/>
            <person name="Allen A.W."/>
            <person name="Alvarado L."/>
            <person name="Arachchi H.M."/>
            <person name="Berlin A.M."/>
            <person name="Chapman S.B."/>
            <person name="Gainer-Dewar J."/>
            <person name="Goldberg J."/>
            <person name="Griggs A."/>
            <person name="Gujja S."/>
            <person name="Hansen M."/>
            <person name="Howarth C."/>
            <person name="Imamovic A."/>
            <person name="Ireland A."/>
            <person name="Larimer J."/>
            <person name="McCowan C."/>
            <person name="Murphy C."/>
            <person name="Pearson M."/>
            <person name="Poon T.W."/>
            <person name="Priest M."/>
            <person name="Roberts A."/>
            <person name="Saif S."/>
            <person name="Shea T."/>
            <person name="Sisk P."/>
            <person name="Sykes S."/>
            <person name="Wortman J."/>
            <person name="Nusbaum C."/>
            <person name="Birren B."/>
        </authorList>
    </citation>
    <scope>NUCLEOTIDE SEQUENCE [LARGE SCALE GENOMIC DNA]</scope>
    <source>
        <strain evidence="8 9">ATCC 700293</strain>
    </source>
</reference>
<feature type="binding site" evidence="6">
    <location>
        <position position="111"/>
    </location>
    <ligand>
        <name>5-phospho-alpha-D-ribose 1-diphosphate</name>
        <dbReference type="ChEBI" id="CHEBI:58017"/>
        <note>ligand shared between dimeric partners</note>
    </ligand>
</feature>
<evidence type="ECO:0000256" key="1">
    <source>
        <dbReference type="ARBA" id="ARBA00004889"/>
    </source>
</evidence>
<evidence type="ECO:0000259" key="7">
    <source>
        <dbReference type="Pfam" id="PF00156"/>
    </source>
</evidence>
<dbReference type="EC" id="2.4.2.10" evidence="2 6"/>
<keyword evidence="5 6" id="KW-0665">Pyrimidine biosynthesis</keyword>
<comment type="cofactor">
    <cofactor evidence="6">
        <name>Mg(2+)</name>
        <dbReference type="ChEBI" id="CHEBI:18420"/>
    </cofactor>
</comment>
<keyword evidence="4 6" id="KW-0808">Transferase</keyword>
<dbReference type="AlphaFoldDB" id="A0AA87NTF4"/>
<sequence length="223" mass="24282">MSIVCNSICRDKKEIEIAVARTLFEVKAVKINVAEPFTFASGIRSPIYCDNRSLLGWPQQRTLITEAFTQLIPADTDVIAGVATAGVPWAAFIANALNKPLAYVRSAPKDHGTGSTIEGAAVAGKKIALIEDLISTGKSSLGAVKSLRAAGAAEVSLKTIFSYQFAQADANFKNENCPFESLSRFSVLIELLQKEKYLSPEEAAIALEWNKEPETWFDRVRRG</sequence>
<comment type="function">
    <text evidence="6">Catalyzes the transfer of a ribosyl phosphate group from 5-phosphoribose 1-diphosphate to orotate, leading to the formation of orotidine monophosphate (OMP).</text>
</comment>
<evidence type="ECO:0000256" key="5">
    <source>
        <dbReference type="ARBA" id="ARBA00022975"/>
    </source>
</evidence>
<dbReference type="GO" id="GO:0004588">
    <property type="term" value="F:orotate phosphoribosyltransferase activity"/>
    <property type="evidence" value="ECO:0007669"/>
    <property type="project" value="UniProtKB-UniRule"/>
</dbReference>